<name>A0A3M7RC90_BRAPC</name>
<evidence type="ECO:0000313" key="1">
    <source>
        <dbReference type="EMBL" id="RNA21183.1"/>
    </source>
</evidence>
<protein>
    <submittedName>
        <fullName evidence="1">Uncharacterized protein</fullName>
    </submittedName>
</protein>
<comment type="caution">
    <text evidence="1">The sequence shown here is derived from an EMBL/GenBank/DDBJ whole genome shotgun (WGS) entry which is preliminary data.</text>
</comment>
<accession>A0A3M7RC90</accession>
<sequence>MVNIHLYKMLIYHFTKFLFNVKNKTKFKNFTIFLKIFYHNYSKNCDNHIINYNTYYLNKQ</sequence>
<evidence type="ECO:0000313" key="2">
    <source>
        <dbReference type="Proteomes" id="UP000276133"/>
    </source>
</evidence>
<reference evidence="1 2" key="1">
    <citation type="journal article" date="2018" name="Sci. Rep.">
        <title>Genomic signatures of local adaptation to the degree of environmental predictability in rotifers.</title>
        <authorList>
            <person name="Franch-Gras L."/>
            <person name="Hahn C."/>
            <person name="Garcia-Roger E.M."/>
            <person name="Carmona M.J."/>
            <person name="Serra M."/>
            <person name="Gomez A."/>
        </authorList>
    </citation>
    <scope>NUCLEOTIDE SEQUENCE [LARGE SCALE GENOMIC DNA]</scope>
    <source>
        <strain evidence="1">HYR1</strain>
    </source>
</reference>
<dbReference type="AlphaFoldDB" id="A0A3M7RC90"/>
<dbReference type="EMBL" id="REGN01003717">
    <property type="protein sequence ID" value="RNA21183.1"/>
    <property type="molecule type" value="Genomic_DNA"/>
</dbReference>
<keyword evidence="2" id="KW-1185">Reference proteome</keyword>
<proteinExistence type="predicted"/>
<organism evidence="1 2">
    <name type="scientific">Brachionus plicatilis</name>
    <name type="common">Marine rotifer</name>
    <name type="synonym">Brachionus muelleri</name>
    <dbReference type="NCBI Taxonomy" id="10195"/>
    <lineage>
        <taxon>Eukaryota</taxon>
        <taxon>Metazoa</taxon>
        <taxon>Spiralia</taxon>
        <taxon>Gnathifera</taxon>
        <taxon>Rotifera</taxon>
        <taxon>Eurotatoria</taxon>
        <taxon>Monogononta</taxon>
        <taxon>Pseudotrocha</taxon>
        <taxon>Ploima</taxon>
        <taxon>Brachionidae</taxon>
        <taxon>Brachionus</taxon>
    </lineage>
</organism>
<gene>
    <name evidence="1" type="ORF">BpHYR1_011260</name>
</gene>
<dbReference type="Proteomes" id="UP000276133">
    <property type="component" value="Unassembled WGS sequence"/>
</dbReference>